<protein>
    <submittedName>
        <fullName evidence="1">Uncharacterized protein</fullName>
    </submittedName>
</protein>
<organism evidence="1 2">
    <name type="scientific">Acropora cervicornis</name>
    <name type="common">Staghorn coral</name>
    <dbReference type="NCBI Taxonomy" id="6130"/>
    <lineage>
        <taxon>Eukaryota</taxon>
        <taxon>Metazoa</taxon>
        <taxon>Cnidaria</taxon>
        <taxon>Anthozoa</taxon>
        <taxon>Hexacorallia</taxon>
        <taxon>Scleractinia</taxon>
        <taxon>Astrocoeniina</taxon>
        <taxon>Acroporidae</taxon>
        <taxon>Acropora</taxon>
    </lineage>
</organism>
<dbReference type="EMBL" id="JARQWQ010000016">
    <property type="protein sequence ID" value="KAK2566493.1"/>
    <property type="molecule type" value="Genomic_DNA"/>
</dbReference>
<dbReference type="AlphaFoldDB" id="A0AAD9V9Q8"/>
<sequence length="115" mass="13026">MRKDGEERFRNQEKQDLNSEEEVLILHKEYESRKIVVSFCGYESFNLDNFDNSEARAEFKVDDEDTPLSLDALQVPGIFQEGTGGVLRQKDVCVEAGVPCTEANECSLLQIVANH</sequence>
<accession>A0AAD9V9Q8</accession>
<proteinExistence type="predicted"/>
<evidence type="ECO:0000313" key="1">
    <source>
        <dbReference type="EMBL" id="KAK2566493.1"/>
    </source>
</evidence>
<evidence type="ECO:0000313" key="2">
    <source>
        <dbReference type="Proteomes" id="UP001249851"/>
    </source>
</evidence>
<gene>
    <name evidence="1" type="ORF">P5673_009103</name>
</gene>
<name>A0AAD9V9Q8_ACRCE</name>
<keyword evidence="2" id="KW-1185">Reference proteome</keyword>
<comment type="caution">
    <text evidence="1">The sequence shown here is derived from an EMBL/GenBank/DDBJ whole genome shotgun (WGS) entry which is preliminary data.</text>
</comment>
<dbReference type="Proteomes" id="UP001249851">
    <property type="component" value="Unassembled WGS sequence"/>
</dbReference>
<reference evidence="1" key="2">
    <citation type="journal article" date="2023" name="Science">
        <title>Genomic signatures of disease resistance in endangered staghorn corals.</title>
        <authorList>
            <person name="Vollmer S.V."/>
            <person name="Selwyn J.D."/>
            <person name="Despard B.A."/>
            <person name="Roesel C.L."/>
        </authorList>
    </citation>
    <scope>NUCLEOTIDE SEQUENCE</scope>
    <source>
        <tissue evidence="1">Whole Organism</tissue>
    </source>
</reference>
<reference evidence="1" key="1">
    <citation type="journal article" date="2023" name="G3 (Bethesda)">
        <title>Whole genome assembly and annotation of the endangered Caribbean coral Acropora cervicornis.</title>
        <authorList>
            <person name="Selwyn J.D."/>
            <person name="Vollmer S.V."/>
        </authorList>
    </citation>
    <scope>NUCLEOTIDE SEQUENCE</scope>
    <source>
        <strain evidence="1">K2</strain>
    </source>
</reference>